<dbReference type="Pfam" id="PF07456">
    <property type="entry name" value="Hpre_diP_synt_I"/>
    <property type="match status" value="1"/>
</dbReference>
<accession>A0A0C7NT94</accession>
<feature type="transmembrane region" description="Helical" evidence="1">
    <location>
        <begin position="105"/>
        <end position="130"/>
    </location>
</feature>
<dbReference type="STRING" id="1006576.DTL3_1699"/>
<evidence type="ECO:0000313" key="3">
    <source>
        <dbReference type="Proteomes" id="UP000032809"/>
    </source>
</evidence>
<dbReference type="PIRSF" id="PIRSF027391">
    <property type="entry name" value="Hpre_diP_synt_I"/>
    <property type="match status" value="1"/>
</dbReference>
<keyword evidence="2" id="KW-0808">Transferase</keyword>
<keyword evidence="1" id="KW-0812">Transmembrane</keyword>
<name>A0A0C7NT94_DEFTU</name>
<feature type="transmembrane region" description="Helical" evidence="1">
    <location>
        <begin position="76"/>
        <end position="99"/>
    </location>
</feature>
<dbReference type="EMBL" id="LN824141">
    <property type="protein sequence ID" value="CEP78987.1"/>
    <property type="molecule type" value="Genomic_DNA"/>
</dbReference>
<feature type="transmembrane region" description="Helical" evidence="1">
    <location>
        <begin position="7"/>
        <end position="23"/>
    </location>
</feature>
<evidence type="ECO:0000313" key="2">
    <source>
        <dbReference type="EMBL" id="CEP78987.1"/>
    </source>
</evidence>
<feature type="transmembrane region" description="Helical" evidence="1">
    <location>
        <begin position="43"/>
        <end position="64"/>
    </location>
</feature>
<reference evidence="3" key="1">
    <citation type="submission" date="2014-11" db="EMBL/GenBank/DDBJ databases">
        <authorList>
            <person name="Wibberg D."/>
        </authorList>
    </citation>
    <scope>NUCLEOTIDE SEQUENCE [LARGE SCALE GENOMIC DNA]</scope>
    <source>
        <strain evidence="3">L3</strain>
    </source>
</reference>
<keyword evidence="1" id="KW-1133">Transmembrane helix</keyword>
<dbReference type="GO" id="GO:0000010">
    <property type="term" value="F:heptaprenyl diphosphate synthase activity"/>
    <property type="evidence" value="ECO:0007669"/>
    <property type="project" value="UniProtKB-EC"/>
</dbReference>
<organism evidence="2 3">
    <name type="scientific">Defluviitoga tunisiensis</name>
    <dbReference type="NCBI Taxonomy" id="1006576"/>
    <lineage>
        <taxon>Bacteria</taxon>
        <taxon>Thermotogati</taxon>
        <taxon>Thermotogota</taxon>
        <taxon>Thermotogae</taxon>
        <taxon>Petrotogales</taxon>
        <taxon>Petrotogaceae</taxon>
        <taxon>Defluviitoga</taxon>
    </lineage>
</organism>
<dbReference type="RefSeq" id="WP_045088329.1">
    <property type="nucleotide sequence ID" value="NZ_LN824141.1"/>
</dbReference>
<dbReference type="InterPro" id="IPR014535">
    <property type="entry name" value="Hpre_diP_synt_I"/>
</dbReference>
<dbReference type="AlphaFoldDB" id="A0A0C7NT94"/>
<dbReference type="InterPro" id="IPR010898">
    <property type="entry name" value="Hpre_diP_synth_I"/>
</dbReference>
<gene>
    <name evidence="2" type="primary">hrpE</name>
    <name evidence="2" type="ORF">DTL3_1699</name>
</gene>
<dbReference type="KEGG" id="dtn:DTL3_1699"/>
<proteinExistence type="predicted"/>
<dbReference type="OrthoDB" id="9799095at2"/>
<keyword evidence="3" id="KW-1185">Reference proteome</keyword>
<dbReference type="Gene3D" id="1.10.1760.20">
    <property type="match status" value="1"/>
</dbReference>
<protein>
    <submittedName>
        <fullName evidence="2">Heptaprenyl diphosphate synthase component I</fullName>
        <ecNumber evidence="2">2.5.1.30</ecNumber>
    </submittedName>
</protein>
<dbReference type="HOGENOM" id="CLU_108933_0_0_0"/>
<feature type="transmembrane region" description="Helical" evidence="1">
    <location>
        <begin position="142"/>
        <end position="162"/>
    </location>
</feature>
<evidence type="ECO:0000256" key="1">
    <source>
        <dbReference type="SAM" id="Phobius"/>
    </source>
</evidence>
<dbReference type="EC" id="2.5.1.30" evidence="2"/>
<keyword evidence="1" id="KW-0472">Membrane</keyword>
<sequence length="172" mass="18745">MVKTKKISYIAILTALASAVYYVESFLPLPVAIPGARWGFSNFPLLLSVVTDVGLTNTLYIALLKTLLGSILSGRFLSPMFWMGLGGAVASALTMSISFKLMKKASVLGISEIGAFFSNTVQTLIAGIFIVKSKGIIWYYPYMLFFGVITAFINSTIVSAILRSVKFDQFKN</sequence>
<dbReference type="Proteomes" id="UP000032809">
    <property type="component" value="Chromosome I"/>
</dbReference>